<reference evidence="3" key="1">
    <citation type="submission" date="2021-02" db="EMBL/GenBank/DDBJ databases">
        <authorList>
            <person name="Dougan E. K."/>
            <person name="Rhodes N."/>
            <person name="Thang M."/>
            <person name="Chan C."/>
        </authorList>
    </citation>
    <scope>NUCLEOTIDE SEQUENCE</scope>
</reference>
<organism evidence="3 4">
    <name type="scientific">Symbiodinium natans</name>
    <dbReference type="NCBI Taxonomy" id="878477"/>
    <lineage>
        <taxon>Eukaryota</taxon>
        <taxon>Sar</taxon>
        <taxon>Alveolata</taxon>
        <taxon>Dinophyceae</taxon>
        <taxon>Suessiales</taxon>
        <taxon>Symbiodiniaceae</taxon>
        <taxon>Symbiodinium</taxon>
    </lineage>
</organism>
<dbReference type="AlphaFoldDB" id="A0A812KGC1"/>
<evidence type="ECO:0000256" key="2">
    <source>
        <dbReference type="SAM" id="Phobius"/>
    </source>
</evidence>
<gene>
    <name evidence="3" type="ORF">SNAT2548_LOCUS8859</name>
</gene>
<dbReference type="Proteomes" id="UP000604046">
    <property type="component" value="Unassembled WGS sequence"/>
</dbReference>
<feature type="transmembrane region" description="Helical" evidence="2">
    <location>
        <begin position="207"/>
        <end position="225"/>
    </location>
</feature>
<name>A0A812KGC1_9DINO</name>
<keyword evidence="2" id="KW-1133">Transmembrane helix</keyword>
<protein>
    <submittedName>
        <fullName evidence="3">Uncharacterized protein</fullName>
    </submittedName>
</protein>
<feature type="transmembrane region" description="Helical" evidence="2">
    <location>
        <begin position="136"/>
        <end position="161"/>
    </location>
</feature>
<sequence>MAEMEQTSKEACAVLQKEEVGGDCPARQASESVTRRATSNVRKVAEKSWKGVRYFVREVLLKEIFLRQLPMAYLVTLPVFLAMLLMTLVIKPSHVEVPELTPGEAFSGVVNASIYTSWIPFGSHDLHADAYGQFEWYAILEVLGKAVVAGCPTWLLCRLILGREKFWQQRWRWQALGFAFYVAVMFGINACGAVFGHESIETGCVPAPYPALNMIAVLPCFFAFGRKMRRLMGTHQYSALLLAGAIQAAVFSVEYVVFVTNASMWPDVDAAIFTYKYTLSPLIWTCLILPVVRHTLRSLEVPMDVKVGITIIFCVFPYASGRLLLFTFKARGAFAVAAALDQLLSVAVHILVPRSTRHSGGPSAVVTSFPSRKSSKAK</sequence>
<accession>A0A812KGC1</accession>
<evidence type="ECO:0000313" key="4">
    <source>
        <dbReference type="Proteomes" id="UP000604046"/>
    </source>
</evidence>
<keyword evidence="4" id="KW-1185">Reference proteome</keyword>
<feature type="transmembrane region" description="Helical" evidence="2">
    <location>
        <begin position="270"/>
        <end position="291"/>
    </location>
</feature>
<keyword evidence="2" id="KW-0472">Membrane</keyword>
<dbReference type="EMBL" id="CAJNDS010000668">
    <property type="protein sequence ID" value="CAE7226710.1"/>
    <property type="molecule type" value="Genomic_DNA"/>
</dbReference>
<feature type="transmembrane region" description="Helical" evidence="2">
    <location>
        <begin position="237"/>
        <end position="258"/>
    </location>
</feature>
<feature type="transmembrane region" description="Helical" evidence="2">
    <location>
        <begin position="303"/>
        <end position="320"/>
    </location>
</feature>
<feature type="transmembrane region" description="Helical" evidence="2">
    <location>
        <begin position="71"/>
        <end position="90"/>
    </location>
</feature>
<evidence type="ECO:0000256" key="1">
    <source>
        <dbReference type="SAM" id="MobiDB-lite"/>
    </source>
</evidence>
<feature type="region of interest" description="Disordered" evidence="1">
    <location>
        <begin position="357"/>
        <end position="378"/>
    </location>
</feature>
<feature type="transmembrane region" description="Helical" evidence="2">
    <location>
        <begin position="173"/>
        <end position="195"/>
    </location>
</feature>
<comment type="caution">
    <text evidence="3">The sequence shown here is derived from an EMBL/GenBank/DDBJ whole genome shotgun (WGS) entry which is preliminary data.</text>
</comment>
<proteinExistence type="predicted"/>
<evidence type="ECO:0000313" key="3">
    <source>
        <dbReference type="EMBL" id="CAE7226710.1"/>
    </source>
</evidence>
<keyword evidence="2" id="KW-0812">Transmembrane</keyword>